<proteinExistence type="predicted"/>
<comment type="caution">
    <text evidence="2">The sequence shown here is derived from an EMBL/GenBank/DDBJ whole genome shotgun (WGS) entry which is preliminary data.</text>
</comment>
<keyword evidence="3" id="KW-1185">Reference proteome</keyword>
<feature type="region of interest" description="Disordered" evidence="1">
    <location>
        <begin position="1"/>
        <end position="70"/>
    </location>
</feature>
<reference evidence="2 3" key="1">
    <citation type="journal article" date="2024" name="G3 (Bethesda)">
        <title>Genome assembly of Hibiscus sabdariffa L. provides insights into metabolisms of medicinal natural products.</title>
        <authorList>
            <person name="Kim T."/>
        </authorList>
    </citation>
    <scope>NUCLEOTIDE SEQUENCE [LARGE SCALE GENOMIC DNA]</scope>
    <source>
        <strain evidence="2">TK-2024</strain>
        <tissue evidence="2">Old leaves</tissue>
    </source>
</reference>
<name>A0ABR2Q699_9ROSI</name>
<dbReference type="EMBL" id="JBBPBN010000045">
    <property type="protein sequence ID" value="KAK8996203.1"/>
    <property type="molecule type" value="Genomic_DNA"/>
</dbReference>
<evidence type="ECO:0000256" key="1">
    <source>
        <dbReference type="SAM" id="MobiDB-lite"/>
    </source>
</evidence>
<feature type="compositionally biased region" description="Basic and acidic residues" evidence="1">
    <location>
        <begin position="33"/>
        <end position="53"/>
    </location>
</feature>
<evidence type="ECO:0000313" key="2">
    <source>
        <dbReference type="EMBL" id="KAK8996203.1"/>
    </source>
</evidence>
<accession>A0ABR2Q699</accession>
<evidence type="ECO:0000313" key="3">
    <source>
        <dbReference type="Proteomes" id="UP001396334"/>
    </source>
</evidence>
<dbReference type="Proteomes" id="UP001396334">
    <property type="component" value="Unassembled WGS sequence"/>
</dbReference>
<gene>
    <name evidence="2" type="ORF">V6N11_076450</name>
</gene>
<sequence>MLGHRGKHPEKGYDVLQLESLSRKRSRKNLAASERKTDSSSHQEPSVTEKEKLINPSLPISTTHLSPPAATILNAISPPIPAIN</sequence>
<protein>
    <submittedName>
        <fullName evidence="2">Uncharacterized protein</fullName>
    </submittedName>
</protein>
<organism evidence="2 3">
    <name type="scientific">Hibiscus sabdariffa</name>
    <name type="common">roselle</name>
    <dbReference type="NCBI Taxonomy" id="183260"/>
    <lineage>
        <taxon>Eukaryota</taxon>
        <taxon>Viridiplantae</taxon>
        <taxon>Streptophyta</taxon>
        <taxon>Embryophyta</taxon>
        <taxon>Tracheophyta</taxon>
        <taxon>Spermatophyta</taxon>
        <taxon>Magnoliopsida</taxon>
        <taxon>eudicotyledons</taxon>
        <taxon>Gunneridae</taxon>
        <taxon>Pentapetalae</taxon>
        <taxon>rosids</taxon>
        <taxon>malvids</taxon>
        <taxon>Malvales</taxon>
        <taxon>Malvaceae</taxon>
        <taxon>Malvoideae</taxon>
        <taxon>Hibiscus</taxon>
    </lineage>
</organism>